<dbReference type="Pfam" id="PF01464">
    <property type="entry name" value="SLT"/>
    <property type="match status" value="1"/>
</dbReference>
<accession>A0A1T4K3K6</accession>
<dbReference type="EMBL" id="FUWY01000001">
    <property type="protein sequence ID" value="SJZ36989.1"/>
    <property type="molecule type" value="Genomic_DNA"/>
</dbReference>
<dbReference type="SUPFAM" id="SSF53955">
    <property type="entry name" value="Lysozyme-like"/>
    <property type="match status" value="1"/>
</dbReference>
<dbReference type="STRING" id="118967.SAMN02745191_0281"/>
<sequence>MKKKPRAILLVCFAIMLIALSIQVESKYSNLRSEYPKPYHQLVLKVSKEFNVDENLIYAIMRQESKFKTDAVSSANARGLLQITEPTFDWLKMKLNDNTTVYEDLFEPEHNLRYGAYFLSLLRTEFKETSTQLAAYNAGMNITKTWLSDGEYSSNGKTLDVIPYPETRNYVKIVLENYRIYEEIY</sequence>
<evidence type="ECO:0000259" key="1">
    <source>
        <dbReference type="Pfam" id="PF01464"/>
    </source>
</evidence>
<name>A0A1T4K3K6_9FIRM</name>
<dbReference type="Proteomes" id="UP000243297">
    <property type="component" value="Unassembled WGS sequence"/>
</dbReference>
<protein>
    <submittedName>
        <fullName evidence="2">Soluble lytic murein transglycosylase</fullName>
    </submittedName>
</protein>
<evidence type="ECO:0000313" key="2">
    <source>
        <dbReference type="EMBL" id="SJZ36989.1"/>
    </source>
</evidence>
<dbReference type="Gene3D" id="1.10.530.10">
    <property type="match status" value="1"/>
</dbReference>
<reference evidence="3" key="1">
    <citation type="submission" date="2017-02" db="EMBL/GenBank/DDBJ databases">
        <authorList>
            <person name="Varghese N."/>
            <person name="Submissions S."/>
        </authorList>
    </citation>
    <scope>NUCLEOTIDE SEQUENCE [LARGE SCALE GENOMIC DNA]</scope>
    <source>
        <strain evidence="3">ATCC 25662</strain>
    </source>
</reference>
<dbReference type="CDD" id="cd16896">
    <property type="entry name" value="LT_Slt70-like"/>
    <property type="match status" value="1"/>
</dbReference>
<dbReference type="PANTHER" id="PTHR37423">
    <property type="entry name" value="SOLUBLE LYTIC MUREIN TRANSGLYCOSYLASE-RELATED"/>
    <property type="match status" value="1"/>
</dbReference>
<keyword evidence="3" id="KW-1185">Reference proteome</keyword>
<feature type="domain" description="Transglycosylase SLT" evidence="1">
    <location>
        <begin position="43"/>
        <end position="148"/>
    </location>
</feature>
<proteinExistence type="predicted"/>
<organism evidence="2 3">
    <name type="scientific">Anaerorhabdus furcosa</name>
    <dbReference type="NCBI Taxonomy" id="118967"/>
    <lineage>
        <taxon>Bacteria</taxon>
        <taxon>Bacillati</taxon>
        <taxon>Bacillota</taxon>
        <taxon>Erysipelotrichia</taxon>
        <taxon>Erysipelotrichales</taxon>
        <taxon>Erysipelotrichaceae</taxon>
        <taxon>Anaerorhabdus</taxon>
    </lineage>
</organism>
<dbReference type="InterPro" id="IPR008258">
    <property type="entry name" value="Transglycosylase_SLT_dom_1"/>
</dbReference>
<dbReference type="OrthoDB" id="9815002at2"/>
<dbReference type="PANTHER" id="PTHR37423:SF2">
    <property type="entry name" value="MEMBRANE-BOUND LYTIC MUREIN TRANSGLYCOSYLASE C"/>
    <property type="match status" value="1"/>
</dbReference>
<dbReference type="InterPro" id="IPR023346">
    <property type="entry name" value="Lysozyme-like_dom_sf"/>
</dbReference>
<dbReference type="RefSeq" id="WP_159443676.1">
    <property type="nucleotide sequence ID" value="NZ_FUWY01000001.1"/>
</dbReference>
<dbReference type="AlphaFoldDB" id="A0A1T4K3K6"/>
<gene>
    <name evidence="2" type="ORF">SAMN02745191_0281</name>
</gene>
<evidence type="ECO:0000313" key="3">
    <source>
        <dbReference type="Proteomes" id="UP000243297"/>
    </source>
</evidence>